<dbReference type="InterPro" id="IPR046659">
    <property type="entry name" value="DUF6768"/>
</dbReference>
<keyword evidence="3" id="KW-1185">Reference proteome</keyword>
<feature type="transmembrane region" description="Helical" evidence="1">
    <location>
        <begin position="76"/>
        <end position="92"/>
    </location>
</feature>
<organism evidence="2 3">
    <name type="scientific">Erythrobacter aureus</name>
    <dbReference type="NCBI Taxonomy" id="2182384"/>
    <lineage>
        <taxon>Bacteria</taxon>
        <taxon>Pseudomonadati</taxon>
        <taxon>Pseudomonadota</taxon>
        <taxon>Alphaproteobacteria</taxon>
        <taxon>Sphingomonadales</taxon>
        <taxon>Erythrobacteraceae</taxon>
        <taxon>Erythrobacter/Porphyrobacter group</taxon>
        <taxon>Erythrobacter</taxon>
    </lineage>
</organism>
<dbReference type="KEGG" id="err:DVR09_06470"/>
<name>A0A345YDN2_9SPHN</name>
<dbReference type="AlphaFoldDB" id="A0A345YDN2"/>
<evidence type="ECO:0000313" key="2">
    <source>
        <dbReference type="EMBL" id="AXK42034.1"/>
    </source>
</evidence>
<dbReference type="Pfam" id="PF20556">
    <property type="entry name" value="DUF6768"/>
    <property type="match status" value="1"/>
</dbReference>
<protein>
    <submittedName>
        <fullName evidence="2">Uncharacterized protein</fullName>
    </submittedName>
</protein>
<proteinExistence type="predicted"/>
<keyword evidence="1" id="KW-0472">Membrane</keyword>
<reference evidence="3" key="1">
    <citation type="submission" date="2018-07" db="EMBL/GenBank/DDBJ databases">
        <title>Genome sequence of Erythrobacter strain YH-07, an antagonistic bacterium isolated from Yellow Sea.</title>
        <authorList>
            <person name="Tang T."/>
            <person name="Liu Q."/>
            <person name="Sun X."/>
        </authorList>
    </citation>
    <scope>NUCLEOTIDE SEQUENCE [LARGE SCALE GENOMIC DNA]</scope>
    <source>
        <strain evidence="3">YH-07</strain>
    </source>
</reference>
<evidence type="ECO:0000256" key="1">
    <source>
        <dbReference type="SAM" id="Phobius"/>
    </source>
</evidence>
<evidence type="ECO:0000313" key="3">
    <source>
        <dbReference type="Proteomes" id="UP000254508"/>
    </source>
</evidence>
<keyword evidence="1" id="KW-0812">Transmembrane</keyword>
<dbReference type="RefSeq" id="WP_115416220.1">
    <property type="nucleotide sequence ID" value="NZ_CP031357.1"/>
</dbReference>
<gene>
    <name evidence="2" type="ORF">DVR09_06470</name>
</gene>
<dbReference type="OrthoDB" id="7629933at2"/>
<accession>A0A345YDN2</accession>
<dbReference type="Proteomes" id="UP000254508">
    <property type="component" value="Chromosome"/>
</dbReference>
<dbReference type="EMBL" id="CP031357">
    <property type="protein sequence ID" value="AXK42034.1"/>
    <property type="molecule type" value="Genomic_DNA"/>
</dbReference>
<feature type="transmembrane region" description="Helical" evidence="1">
    <location>
        <begin position="47"/>
        <end position="64"/>
    </location>
</feature>
<sequence length="124" mass="13971">MTDIDDQIRTALDADDRAFLDRLEEDRGMFRQIGDAMGGALGGWAKLMAVVSFALGAAMIYTLYQALVAPDVRETVLWSLATIAALIAQGFLKEWFFNRMNMLTVLREVKRLQVQLAMLEDRRG</sequence>
<keyword evidence="1" id="KW-1133">Transmembrane helix</keyword>